<name>A0A5B1CMQ0_9BACT</name>
<comment type="caution">
    <text evidence="1">The sequence shown here is derived from an EMBL/GenBank/DDBJ whole genome shotgun (WGS) entry which is preliminary data.</text>
</comment>
<dbReference type="Proteomes" id="UP000322699">
    <property type="component" value="Unassembled WGS sequence"/>
</dbReference>
<reference evidence="1 2" key="1">
    <citation type="submission" date="2019-08" db="EMBL/GenBank/DDBJ databases">
        <title>Deep-cultivation of Planctomycetes and their phenomic and genomic characterization uncovers novel biology.</title>
        <authorList>
            <person name="Wiegand S."/>
            <person name="Jogler M."/>
            <person name="Boedeker C."/>
            <person name="Pinto D."/>
            <person name="Vollmers J."/>
            <person name="Rivas-Marin E."/>
            <person name="Kohn T."/>
            <person name="Peeters S.H."/>
            <person name="Heuer A."/>
            <person name="Rast P."/>
            <person name="Oberbeckmann S."/>
            <person name="Bunk B."/>
            <person name="Jeske O."/>
            <person name="Meyerdierks A."/>
            <person name="Storesund J.E."/>
            <person name="Kallscheuer N."/>
            <person name="Luecker S."/>
            <person name="Lage O.M."/>
            <person name="Pohl T."/>
            <person name="Merkel B.J."/>
            <person name="Hornburger P."/>
            <person name="Mueller R.-W."/>
            <person name="Bruemmer F."/>
            <person name="Labrenz M."/>
            <person name="Spormann A.M."/>
            <person name="Op Den Camp H."/>
            <person name="Overmann J."/>
            <person name="Amann R."/>
            <person name="Jetten M.S.M."/>
            <person name="Mascher T."/>
            <person name="Medema M.H."/>
            <person name="Devos D.P."/>
            <person name="Kaster A.-K."/>
            <person name="Ovreas L."/>
            <person name="Rohde M."/>
            <person name="Galperin M.Y."/>
            <person name="Jogler C."/>
        </authorList>
    </citation>
    <scope>NUCLEOTIDE SEQUENCE [LARGE SCALE GENOMIC DNA]</scope>
    <source>
        <strain evidence="1 2">LF1</strain>
    </source>
</reference>
<gene>
    <name evidence="1" type="ORF">LF1_43960</name>
</gene>
<accession>A0A5B1CMQ0</accession>
<organism evidence="1 2">
    <name type="scientific">Rubripirellula obstinata</name>
    <dbReference type="NCBI Taxonomy" id="406547"/>
    <lineage>
        <taxon>Bacteria</taxon>
        <taxon>Pseudomonadati</taxon>
        <taxon>Planctomycetota</taxon>
        <taxon>Planctomycetia</taxon>
        <taxon>Pirellulales</taxon>
        <taxon>Pirellulaceae</taxon>
        <taxon>Rubripirellula</taxon>
    </lineage>
</organism>
<dbReference type="EMBL" id="VRLW01000001">
    <property type="protein sequence ID" value="KAA1261836.1"/>
    <property type="molecule type" value="Genomic_DNA"/>
</dbReference>
<evidence type="ECO:0000313" key="2">
    <source>
        <dbReference type="Proteomes" id="UP000322699"/>
    </source>
</evidence>
<protein>
    <submittedName>
        <fullName evidence="1">Uncharacterized protein</fullName>
    </submittedName>
</protein>
<keyword evidence="2" id="KW-1185">Reference proteome</keyword>
<sequence>MNACPGFETFADTMPRIGGYRLGNMVQATKTEKLSAKRAHLSLMTLSRIKMTTPVRRWGSF</sequence>
<dbReference type="AlphaFoldDB" id="A0A5B1CMQ0"/>
<evidence type="ECO:0000313" key="1">
    <source>
        <dbReference type="EMBL" id="KAA1261836.1"/>
    </source>
</evidence>
<proteinExistence type="predicted"/>